<evidence type="ECO:0000313" key="2">
    <source>
        <dbReference type="EMBL" id="KAK8966739.1"/>
    </source>
</evidence>
<reference evidence="2 3" key="1">
    <citation type="journal article" date="2022" name="Nat. Plants">
        <title>Genomes of leafy and leafless Platanthera orchids illuminate the evolution of mycoheterotrophy.</title>
        <authorList>
            <person name="Li M.H."/>
            <person name="Liu K.W."/>
            <person name="Li Z."/>
            <person name="Lu H.C."/>
            <person name="Ye Q.L."/>
            <person name="Zhang D."/>
            <person name="Wang J.Y."/>
            <person name="Li Y.F."/>
            <person name="Zhong Z.M."/>
            <person name="Liu X."/>
            <person name="Yu X."/>
            <person name="Liu D.K."/>
            <person name="Tu X.D."/>
            <person name="Liu B."/>
            <person name="Hao Y."/>
            <person name="Liao X.Y."/>
            <person name="Jiang Y.T."/>
            <person name="Sun W.H."/>
            <person name="Chen J."/>
            <person name="Chen Y.Q."/>
            <person name="Ai Y."/>
            <person name="Zhai J.W."/>
            <person name="Wu S.S."/>
            <person name="Zhou Z."/>
            <person name="Hsiao Y.Y."/>
            <person name="Wu W.L."/>
            <person name="Chen Y.Y."/>
            <person name="Lin Y.F."/>
            <person name="Hsu J.L."/>
            <person name="Li C.Y."/>
            <person name="Wang Z.W."/>
            <person name="Zhao X."/>
            <person name="Zhong W.Y."/>
            <person name="Ma X.K."/>
            <person name="Ma L."/>
            <person name="Huang J."/>
            <person name="Chen G.Z."/>
            <person name="Huang M.Z."/>
            <person name="Huang L."/>
            <person name="Peng D.H."/>
            <person name="Luo Y.B."/>
            <person name="Zou S.Q."/>
            <person name="Chen S.P."/>
            <person name="Lan S."/>
            <person name="Tsai W.C."/>
            <person name="Van de Peer Y."/>
            <person name="Liu Z.J."/>
        </authorList>
    </citation>
    <scope>NUCLEOTIDE SEQUENCE [LARGE SCALE GENOMIC DNA]</scope>
    <source>
        <strain evidence="2">Lor288</strain>
    </source>
</reference>
<evidence type="ECO:0000313" key="3">
    <source>
        <dbReference type="Proteomes" id="UP001412067"/>
    </source>
</evidence>
<comment type="caution">
    <text evidence="2">The sequence shown here is derived from an EMBL/GenBank/DDBJ whole genome shotgun (WGS) entry which is preliminary data.</text>
</comment>
<feature type="region of interest" description="Disordered" evidence="1">
    <location>
        <begin position="156"/>
        <end position="175"/>
    </location>
</feature>
<accession>A0ABR2MT07</accession>
<dbReference type="EMBL" id="JBBWWR010000005">
    <property type="protein sequence ID" value="KAK8966739.1"/>
    <property type="molecule type" value="Genomic_DNA"/>
</dbReference>
<proteinExistence type="predicted"/>
<protein>
    <submittedName>
        <fullName evidence="2">Uncharacterized protein</fullName>
    </submittedName>
</protein>
<name>A0ABR2MT07_9ASPA</name>
<gene>
    <name evidence="2" type="ORF">KSP40_PGU014187</name>
</gene>
<feature type="region of interest" description="Disordered" evidence="1">
    <location>
        <begin position="1"/>
        <end position="57"/>
    </location>
</feature>
<organism evidence="2 3">
    <name type="scientific">Platanthera guangdongensis</name>
    <dbReference type="NCBI Taxonomy" id="2320717"/>
    <lineage>
        <taxon>Eukaryota</taxon>
        <taxon>Viridiplantae</taxon>
        <taxon>Streptophyta</taxon>
        <taxon>Embryophyta</taxon>
        <taxon>Tracheophyta</taxon>
        <taxon>Spermatophyta</taxon>
        <taxon>Magnoliopsida</taxon>
        <taxon>Liliopsida</taxon>
        <taxon>Asparagales</taxon>
        <taxon>Orchidaceae</taxon>
        <taxon>Orchidoideae</taxon>
        <taxon>Orchideae</taxon>
        <taxon>Orchidinae</taxon>
        <taxon>Platanthera</taxon>
    </lineage>
</organism>
<dbReference type="Proteomes" id="UP001412067">
    <property type="component" value="Unassembled WGS sequence"/>
</dbReference>
<evidence type="ECO:0000256" key="1">
    <source>
        <dbReference type="SAM" id="MobiDB-lite"/>
    </source>
</evidence>
<sequence length="175" mass="18842">MDLSPERNTGIVHSGTDSMSPSHSNLPPPPPLARSVGHSPLRLDAPHRVSPLPTPQSPNLGTEYTEIYLKKQSVLNRHLKTSGMHEKLVGRFNENSFLKEISSFKSNELVVVSEVKSMKTKTIGSGGSSFIIGFLSLHHIFARAMLVLDALGRPSTASRWPSPASAPATPASARA</sequence>
<keyword evidence="3" id="KW-1185">Reference proteome</keyword>